<sequence length="153" mass="18064">MILQQEDKDAIVAIVAARHFSEQKWKWINLKKDLQKVLKAFEEIKEQYDKYPYMSKDWYVENSATKSTHMCDTWEELLLLVEFLRDYAQYFDFMVRYEGGRKMFSIASHDGELTHEQENAITVARRLRCNVIVFSVEVPDSIEFNLIQIGGGI</sequence>
<evidence type="ECO:0000313" key="1">
    <source>
        <dbReference type="EMBL" id="AGB49236.1"/>
    </source>
</evidence>
<dbReference type="STRING" id="867904.Metho_0997"/>
<gene>
    <name evidence="1" type="ordered locus">Metho_0997</name>
</gene>
<dbReference type="Proteomes" id="UP000010866">
    <property type="component" value="Chromosome"/>
</dbReference>
<accession>L0KVS4</accession>
<dbReference type="KEGG" id="mhz:Metho_0997"/>
<dbReference type="GeneID" id="14406806"/>
<dbReference type="EMBL" id="CP003362">
    <property type="protein sequence ID" value="AGB49236.1"/>
    <property type="molecule type" value="Genomic_DNA"/>
</dbReference>
<dbReference type="RefSeq" id="WP_015324403.1">
    <property type="nucleotide sequence ID" value="NC_019977.1"/>
</dbReference>
<name>L0KVS4_METHD</name>
<keyword evidence="2" id="KW-1185">Reference proteome</keyword>
<dbReference type="HOGENOM" id="CLU_1727267_0_0_2"/>
<dbReference type="OrthoDB" id="123463at2157"/>
<organism evidence="1 2">
    <name type="scientific">Methanomethylovorans hollandica (strain DSM 15978 / NBRC 107637 / DMS1)</name>
    <dbReference type="NCBI Taxonomy" id="867904"/>
    <lineage>
        <taxon>Archaea</taxon>
        <taxon>Methanobacteriati</taxon>
        <taxon>Methanobacteriota</taxon>
        <taxon>Stenosarchaea group</taxon>
        <taxon>Methanomicrobia</taxon>
        <taxon>Methanosarcinales</taxon>
        <taxon>Methanosarcinaceae</taxon>
        <taxon>Methanomethylovorans</taxon>
    </lineage>
</organism>
<dbReference type="AlphaFoldDB" id="L0KVS4"/>
<reference evidence="2" key="1">
    <citation type="submission" date="2012-02" db="EMBL/GenBank/DDBJ databases">
        <title>Complete sequence of chromosome of Methanomethylovorans hollandica DSM 15978.</title>
        <authorList>
            <person name="Lucas S."/>
            <person name="Copeland A."/>
            <person name="Lapidus A."/>
            <person name="Glavina del Rio T."/>
            <person name="Dalin E."/>
            <person name="Tice H."/>
            <person name="Bruce D."/>
            <person name="Goodwin L."/>
            <person name="Pitluck S."/>
            <person name="Peters L."/>
            <person name="Mikhailova N."/>
            <person name="Held B."/>
            <person name="Kyrpides N."/>
            <person name="Mavromatis K."/>
            <person name="Ivanova N."/>
            <person name="Brettin T."/>
            <person name="Detter J.C."/>
            <person name="Han C."/>
            <person name="Larimer F."/>
            <person name="Land M."/>
            <person name="Hauser L."/>
            <person name="Markowitz V."/>
            <person name="Cheng J.-F."/>
            <person name="Hugenholtz P."/>
            <person name="Woyke T."/>
            <person name="Wu D."/>
            <person name="Spring S."/>
            <person name="Schroeder M."/>
            <person name="Brambilla E."/>
            <person name="Klenk H.-P."/>
            <person name="Eisen J.A."/>
        </authorList>
    </citation>
    <scope>NUCLEOTIDE SEQUENCE [LARGE SCALE GENOMIC DNA]</scope>
    <source>
        <strain evidence="2">DSM 15978 / NBRC 107637 / DMS1</strain>
    </source>
</reference>
<proteinExistence type="predicted"/>
<protein>
    <submittedName>
        <fullName evidence="1">Uncharacterized protein</fullName>
    </submittedName>
</protein>
<evidence type="ECO:0000313" key="2">
    <source>
        <dbReference type="Proteomes" id="UP000010866"/>
    </source>
</evidence>